<proteinExistence type="predicted"/>
<gene>
    <name evidence="1" type="ORF">SAMN05444359_13538</name>
</gene>
<dbReference type="STRING" id="478744.SAMN05444359_13538"/>
<reference evidence="2" key="1">
    <citation type="submission" date="2016-10" db="EMBL/GenBank/DDBJ databases">
        <authorList>
            <person name="Varghese N."/>
            <person name="Submissions S."/>
        </authorList>
    </citation>
    <scope>NUCLEOTIDE SEQUENCE [LARGE SCALE GENOMIC DNA]</scope>
    <source>
        <strain evidence="2">DSM 24740</strain>
    </source>
</reference>
<protein>
    <recommendedName>
        <fullName evidence="3">Peptide methionine sulfoxide reductase</fullName>
    </recommendedName>
</protein>
<dbReference type="InParanoid" id="A0A1H9NBE4"/>
<dbReference type="AlphaFoldDB" id="A0A1H9NBE4"/>
<accession>A0A1H9NBE4</accession>
<evidence type="ECO:0000313" key="1">
    <source>
        <dbReference type="EMBL" id="SER33141.1"/>
    </source>
</evidence>
<dbReference type="OrthoDB" id="1189996at2"/>
<evidence type="ECO:0008006" key="3">
    <source>
        <dbReference type="Google" id="ProtNLM"/>
    </source>
</evidence>
<dbReference type="Proteomes" id="UP000199021">
    <property type="component" value="Unassembled WGS sequence"/>
</dbReference>
<evidence type="ECO:0000313" key="2">
    <source>
        <dbReference type="Proteomes" id="UP000199021"/>
    </source>
</evidence>
<keyword evidence="2" id="KW-1185">Reference proteome</keyword>
<sequence>MIHPGWYDKLLLVPLGYSTGSFRGKTYGLSHRSFNGGRSHKLFAEELGGADFISLNLYKTRAGLQLKPCEMPEEKVIDFLEALELTGR</sequence>
<dbReference type="RefSeq" id="WP_090172894.1">
    <property type="nucleotide sequence ID" value="NZ_FOFB01000035.1"/>
</dbReference>
<dbReference type="EMBL" id="FOFB01000035">
    <property type="protein sequence ID" value="SER33141.1"/>
    <property type="molecule type" value="Genomic_DNA"/>
</dbReference>
<organism evidence="1 2">
    <name type="scientific">Neolewinella agarilytica</name>
    <dbReference type="NCBI Taxonomy" id="478744"/>
    <lineage>
        <taxon>Bacteria</taxon>
        <taxon>Pseudomonadati</taxon>
        <taxon>Bacteroidota</taxon>
        <taxon>Saprospiria</taxon>
        <taxon>Saprospirales</taxon>
        <taxon>Lewinellaceae</taxon>
        <taxon>Neolewinella</taxon>
    </lineage>
</organism>
<name>A0A1H9NBE4_9BACT</name>